<protein>
    <submittedName>
        <fullName evidence="1">Uncharacterized protein</fullName>
    </submittedName>
</protein>
<evidence type="ECO:0000313" key="2">
    <source>
        <dbReference type="Proteomes" id="UP001165960"/>
    </source>
</evidence>
<organism evidence="1 2">
    <name type="scientific">Entomophthora muscae</name>
    <dbReference type="NCBI Taxonomy" id="34485"/>
    <lineage>
        <taxon>Eukaryota</taxon>
        <taxon>Fungi</taxon>
        <taxon>Fungi incertae sedis</taxon>
        <taxon>Zoopagomycota</taxon>
        <taxon>Entomophthoromycotina</taxon>
        <taxon>Entomophthoromycetes</taxon>
        <taxon>Entomophthorales</taxon>
        <taxon>Entomophthoraceae</taxon>
        <taxon>Entomophthora</taxon>
    </lineage>
</organism>
<name>A0ACC2SNP7_9FUNG</name>
<reference evidence="1" key="1">
    <citation type="submission" date="2022-04" db="EMBL/GenBank/DDBJ databases">
        <title>Genome of the entomopathogenic fungus Entomophthora muscae.</title>
        <authorList>
            <person name="Elya C."/>
            <person name="Lovett B.R."/>
            <person name="Lee E."/>
            <person name="Macias A.M."/>
            <person name="Hajek A.E."/>
            <person name="De Bivort B.L."/>
            <person name="Kasson M.T."/>
            <person name="De Fine Licht H.H."/>
            <person name="Stajich J.E."/>
        </authorList>
    </citation>
    <scope>NUCLEOTIDE SEQUENCE</scope>
    <source>
        <strain evidence="1">Berkeley</strain>
    </source>
</reference>
<gene>
    <name evidence="1" type="ORF">DSO57_1036306</name>
</gene>
<keyword evidence="2" id="KW-1185">Reference proteome</keyword>
<comment type="caution">
    <text evidence="1">The sequence shown here is derived from an EMBL/GenBank/DDBJ whole genome shotgun (WGS) entry which is preliminary data.</text>
</comment>
<sequence>MIRPETRVQQRLQDSRTWAHPSIALKPSFPFIYNIHYNTQPEKPQIHTTRAKVEYKHQVDRLAGISSVQVTLPFRSWRSCSPVFDQPIYISQPTRLTPSHAQLGYRYHNPSQKVPSPASQVKGTKA</sequence>
<accession>A0ACC2SNP7</accession>
<evidence type="ECO:0000313" key="1">
    <source>
        <dbReference type="EMBL" id="KAJ9063882.1"/>
    </source>
</evidence>
<proteinExistence type="predicted"/>
<dbReference type="Proteomes" id="UP001165960">
    <property type="component" value="Unassembled WGS sequence"/>
</dbReference>
<dbReference type="EMBL" id="QTSX02004605">
    <property type="protein sequence ID" value="KAJ9063882.1"/>
    <property type="molecule type" value="Genomic_DNA"/>
</dbReference>